<organism evidence="1 2">
    <name type="scientific">Olivibacter oleidegradans</name>
    <dbReference type="NCBI Taxonomy" id="760123"/>
    <lineage>
        <taxon>Bacteria</taxon>
        <taxon>Pseudomonadati</taxon>
        <taxon>Bacteroidota</taxon>
        <taxon>Sphingobacteriia</taxon>
        <taxon>Sphingobacteriales</taxon>
        <taxon>Sphingobacteriaceae</taxon>
        <taxon>Olivibacter</taxon>
    </lineage>
</organism>
<name>A0ABV6HP41_9SPHI</name>
<dbReference type="SUPFAM" id="SSF54534">
    <property type="entry name" value="FKBP-like"/>
    <property type="match status" value="1"/>
</dbReference>
<dbReference type="EMBL" id="JBHLWO010000002">
    <property type="protein sequence ID" value="MFC0320369.1"/>
    <property type="molecule type" value="Genomic_DNA"/>
</dbReference>
<reference evidence="1 2" key="1">
    <citation type="submission" date="2024-09" db="EMBL/GenBank/DDBJ databases">
        <authorList>
            <person name="Sun Q."/>
            <person name="Mori K."/>
        </authorList>
    </citation>
    <scope>NUCLEOTIDE SEQUENCE [LARGE SCALE GENOMIC DNA]</scope>
    <source>
        <strain evidence="1 2">CCM 7765</strain>
    </source>
</reference>
<keyword evidence="1" id="KW-0251">Elongation factor</keyword>
<proteinExistence type="predicted"/>
<evidence type="ECO:0000313" key="1">
    <source>
        <dbReference type="EMBL" id="MFC0320369.1"/>
    </source>
</evidence>
<comment type="caution">
    <text evidence="1">The sequence shown here is derived from an EMBL/GenBank/DDBJ whole genome shotgun (WGS) entry which is preliminary data.</text>
</comment>
<sequence length="154" mass="17315">MNKELNELKTKLYKRCHEIVNERIDHAEQGICYAKDAATDDTKSSAGDKYETTREMMQQEINRNERQLAEANRLKYQLDGVSVALASDIVQLGSLVQTNDGLFFLAIALGTVELSPYSFFVISPVSPFGQTMLGKRVGECLTFNKRSYQILAIV</sequence>
<dbReference type="GO" id="GO:0003746">
    <property type="term" value="F:translation elongation factor activity"/>
    <property type="evidence" value="ECO:0007669"/>
    <property type="project" value="UniProtKB-KW"/>
</dbReference>
<evidence type="ECO:0000313" key="2">
    <source>
        <dbReference type="Proteomes" id="UP001589774"/>
    </source>
</evidence>
<protein>
    <submittedName>
        <fullName evidence="1">GreA/GreB family elongation factor</fullName>
    </submittedName>
</protein>
<keyword evidence="2" id="KW-1185">Reference proteome</keyword>
<accession>A0ABV6HP41</accession>
<dbReference type="Proteomes" id="UP001589774">
    <property type="component" value="Unassembled WGS sequence"/>
</dbReference>
<dbReference type="RefSeq" id="WP_130858426.1">
    <property type="nucleotide sequence ID" value="NZ_JBHLWO010000002.1"/>
</dbReference>
<keyword evidence="1" id="KW-0648">Protein biosynthesis</keyword>
<gene>
    <name evidence="1" type="ORF">ACFFI0_18725</name>
</gene>